<evidence type="ECO:0000259" key="3">
    <source>
        <dbReference type="PROSITE" id="PS50097"/>
    </source>
</evidence>
<dbReference type="AlphaFoldDB" id="A0A813NQP9"/>
<dbReference type="Proteomes" id="UP000663879">
    <property type="component" value="Unassembled WGS sequence"/>
</dbReference>
<organism evidence="4 5">
    <name type="scientific">Brachionus calyciflorus</name>
    <dbReference type="NCBI Taxonomy" id="104777"/>
    <lineage>
        <taxon>Eukaryota</taxon>
        <taxon>Metazoa</taxon>
        <taxon>Spiralia</taxon>
        <taxon>Gnathifera</taxon>
        <taxon>Rotifera</taxon>
        <taxon>Eurotatoria</taxon>
        <taxon>Monogononta</taxon>
        <taxon>Pseudotrocha</taxon>
        <taxon>Ploima</taxon>
        <taxon>Brachionidae</taxon>
        <taxon>Brachionus</taxon>
    </lineage>
</organism>
<comment type="caution">
    <text evidence="4">The sequence shown here is derived from an EMBL/GenBank/DDBJ whole genome shotgun (WGS) entry which is preliminary data.</text>
</comment>
<dbReference type="InterPro" id="IPR011333">
    <property type="entry name" value="SKP1/BTB/POZ_sf"/>
</dbReference>
<dbReference type="EMBL" id="CAJNOC010000275">
    <property type="protein sequence ID" value="CAF0737315.1"/>
    <property type="molecule type" value="Genomic_DNA"/>
</dbReference>
<feature type="domain" description="BTB" evidence="3">
    <location>
        <begin position="114"/>
        <end position="185"/>
    </location>
</feature>
<evidence type="ECO:0000313" key="5">
    <source>
        <dbReference type="Proteomes" id="UP000663879"/>
    </source>
</evidence>
<keyword evidence="5" id="KW-1185">Reference proteome</keyword>
<dbReference type="SMART" id="SM00225">
    <property type="entry name" value="BTB"/>
    <property type="match status" value="1"/>
</dbReference>
<dbReference type="InterPro" id="IPR000210">
    <property type="entry name" value="BTB/POZ_dom"/>
</dbReference>
<dbReference type="PANTHER" id="PTHR23231">
    <property type="entry name" value="GERM CELL-LESS PROTEIN"/>
    <property type="match status" value="1"/>
</dbReference>
<dbReference type="Gene3D" id="3.30.710.10">
    <property type="entry name" value="Potassium Channel Kv1.1, Chain A"/>
    <property type="match status" value="1"/>
</dbReference>
<keyword evidence="1" id="KW-0217">Developmental protein</keyword>
<dbReference type="PROSITE" id="PS50097">
    <property type="entry name" value="BTB"/>
    <property type="match status" value="1"/>
</dbReference>
<gene>
    <name evidence="4" type="ORF">OXX778_LOCUS3198</name>
</gene>
<reference evidence="4" key="1">
    <citation type="submission" date="2021-02" db="EMBL/GenBank/DDBJ databases">
        <authorList>
            <person name="Nowell W R."/>
        </authorList>
    </citation>
    <scope>NUCLEOTIDE SEQUENCE</scope>
    <source>
        <strain evidence="4">Ploen Becks lab</strain>
    </source>
</reference>
<evidence type="ECO:0000256" key="1">
    <source>
        <dbReference type="ARBA" id="ARBA00022473"/>
    </source>
</evidence>
<dbReference type="Pfam" id="PF00651">
    <property type="entry name" value="BTB"/>
    <property type="match status" value="1"/>
</dbReference>
<feature type="region of interest" description="Disordered" evidence="2">
    <location>
        <begin position="1"/>
        <end position="30"/>
    </location>
</feature>
<dbReference type="OrthoDB" id="6359943at2759"/>
<proteinExistence type="predicted"/>
<dbReference type="PANTHER" id="PTHR23231:SF17">
    <property type="entry name" value="BTB DOMAIN-CONTAINING PROTEIN"/>
    <property type="match status" value="1"/>
</dbReference>
<dbReference type="InterPro" id="IPR043380">
    <property type="entry name" value="Gcl-like"/>
</dbReference>
<dbReference type="GO" id="GO:0007281">
    <property type="term" value="P:germ cell development"/>
    <property type="evidence" value="ECO:0007669"/>
    <property type="project" value="InterPro"/>
</dbReference>
<name>A0A813NQP9_9BILA</name>
<evidence type="ECO:0000313" key="4">
    <source>
        <dbReference type="EMBL" id="CAF0737315.1"/>
    </source>
</evidence>
<protein>
    <recommendedName>
        <fullName evidence="3">BTB domain-containing protein</fullName>
    </recommendedName>
</protein>
<dbReference type="SUPFAM" id="SSF54695">
    <property type="entry name" value="POZ domain"/>
    <property type="match status" value="1"/>
</dbReference>
<evidence type="ECO:0000256" key="2">
    <source>
        <dbReference type="SAM" id="MobiDB-lite"/>
    </source>
</evidence>
<accession>A0A813NQP9</accession>
<sequence>MGNYVPFLKRGDSSEPLESNTPHNPKPKKRKLNEFKLDDSEFTESVNIILNYSQNSETTRHDSEFNNIFSKTPKKFQRIQPDLIKPELIRPCRKKMKSTSCYIYKTLFINGENSDIIVRALNKDWQLHKLYLCQSPYFDSMFKGSKWKESNQTYIEISIPDENITERALHISFGSFYKEEIEIMPIEVINVLACASLFSLEGLIQQCEIIMLENLNAHTVLAYYEAGNLYGVNKVSEKCLKWLCENLMISEELKLNSISLNLFEKILNMNELIIIQVETDLYSLCKKWLYFDLVKDFKEEANLDSKSWQKIANEFFKNLLIDKTKCLLDYDEYKKYIGIFKKIRLQHIMTDLPSLKLLYNDRIIPVEWIEPLYSKNWLNLLFVDQDKLSSEFEVDLVDFEKEGLRFGRVLSDDQPATWRWVGFNYGVDLLVTHAARTLTIKRNTINMHSPYRGLLSNKTMLRIFYIIKLVELDDNGNEIWSRKSELTCLDLTRSEEKLILSVDQKVKYPILLNLLVSAHPFQHTLFNSIQLNEQTPSTSLNLA</sequence>